<dbReference type="RefSeq" id="XP_015659226.1">
    <property type="nucleotide sequence ID" value="XM_015801825.1"/>
</dbReference>
<accession>A0A0M9G2C7</accession>
<reference evidence="2 3" key="1">
    <citation type="submission" date="2015-07" db="EMBL/GenBank/DDBJ databases">
        <title>High-quality genome of monoxenous trypanosomatid Leptomonas pyrrhocoris.</title>
        <authorList>
            <person name="Flegontov P."/>
            <person name="Butenko A."/>
            <person name="Firsov S."/>
            <person name="Vlcek C."/>
            <person name="Logacheva M.D."/>
            <person name="Field M."/>
            <person name="Filatov D."/>
            <person name="Flegontova O."/>
            <person name="Gerasimov E."/>
            <person name="Jackson A.P."/>
            <person name="Kelly S."/>
            <person name="Opperdoes F."/>
            <person name="O'Reilly A."/>
            <person name="Votypka J."/>
            <person name="Yurchenko V."/>
            <person name="Lukes J."/>
        </authorList>
    </citation>
    <scope>NUCLEOTIDE SEQUENCE [LARGE SCALE GENOMIC DNA]</scope>
    <source>
        <strain evidence="2">H10</strain>
    </source>
</reference>
<feature type="region of interest" description="Disordered" evidence="1">
    <location>
        <begin position="587"/>
        <end position="608"/>
    </location>
</feature>
<evidence type="ECO:0000313" key="2">
    <source>
        <dbReference type="EMBL" id="KPA80787.1"/>
    </source>
</evidence>
<dbReference type="EMBL" id="LGTL01000007">
    <property type="protein sequence ID" value="KPA80787.1"/>
    <property type="molecule type" value="Genomic_DNA"/>
</dbReference>
<feature type="region of interest" description="Disordered" evidence="1">
    <location>
        <begin position="334"/>
        <end position="353"/>
    </location>
</feature>
<organism evidence="2 3">
    <name type="scientific">Leptomonas pyrrhocoris</name>
    <name type="common">Firebug parasite</name>
    <dbReference type="NCBI Taxonomy" id="157538"/>
    <lineage>
        <taxon>Eukaryota</taxon>
        <taxon>Discoba</taxon>
        <taxon>Euglenozoa</taxon>
        <taxon>Kinetoplastea</taxon>
        <taxon>Metakinetoplastina</taxon>
        <taxon>Trypanosomatida</taxon>
        <taxon>Trypanosomatidae</taxon>
        <taxon>Leishmaniinae</taxon>
        <taxon>Leptomonas</taxon>
    </lineage>
</organism>
<dbReference type="Proteomes" id="UP000037923">
    <property type="component" value="Unassembled WGS sequence"/>
</dbReference>
<dbReference type="OMA" id="PVAPAWK"/>
<feature type="region of interest" description="Disordered" evidence="1">
    <location>
        <begin position="100"/>
        <end position="121"/>
    </location>
</feature>
<comment type="caution">
    <text evidence="2">The sequence shown here is derived from an EMBL/GenBank/DDBJ whole genome shotgun (WGS) entry which is preliminary data.</text>
</comment>
<sequence>MNHEGHATNIPSQVICLPPPLLTPSLGWAAVQPSPDRTSVLVRGRHECQLVRLTSSNELAWHHQRVATQERDARLAENRMVLLQPHRTLTASCWVSAGAGDANTQQQSQRRSGNPADRTEEASALGAVVALGDDQSTVSVLRATHHNPDGSVEWVQSTMFLHDEQSRLFTTTAAATAATSNASLKSCCCSATWTAVETIIPCQQEYSFFHGDPLGQHHNGGATDGYLFCQRRGEGRYGGGGDGAARASARVTTHRLWMAAVAREAAWAVPLSMPDDDEDNDDVAADAASINSGVRAMRTPEGKSTTAGVKKPVGGSDGVRRGVRIFDVRRRAPSAVEEGAAMPQDEPPAHRHRRRPFTAAGGGVAGPTAGRVFAAASHRHVGLFSTTTVTPTVFFNLPDRFNARCDLPSPMTAGFSRWAVTSVLEAPPSSLAASPAVQESPYAYLITVSRVGPAAAHWSTIGEDRWWMLYDCRKPSAPVWAAEAPTCSPAWQPNTANVSSSHVTRTTASSDEACAGVVSTSSFDDASTEWLCPAAPTAVSAAALVCASYVPCAGAGEVMQAPMGRPSSTRSSCGVCVVMTGGGATAPSNRGLEQIGQESGHKRSRTDVQGPRVTVDEEAMGASDAAAAAAATAAAPIMYELAPPPSLASICIGQGCRVRALSYSDDVLTYWCTRR</sequence>
<evidence type="ECO:0000313" key="3">
    <source>
        <dbReference type="Proteomes" id="UP000037923"/>
    </source>
</evidence>
<protein>
    <submittedName>
        <fullName evidence="2">Uncharacterized protein</fullName>
    </submittedName>
</protein>
<proteinExistence type="predicted"/>
<dbReference type="OrthoDB" id="267761at2759"/>
<feature type="compositionally biased region" description="Polar residues" evidence="1">
    <location>
        <begin position="102"/>
        <end position="112"/>
    </location>
</feature>
<dbReference type="AlphaFoldDB" id="A0A0M9G2C7"/>
<name>A0A0M9G2C7_LEPPY</name>
<dbReference type="EMBL" id="LGTL01000007">
    <property type="protein sequence ID" value="KPA80786.1"/>
    <property type="molecule type" value="Genomic_DNA"/>
</dbReference>
<keyword evidence="3" id="KW-1185">Reference proteome</keyword>
<dbReference type="VEuPathDB" id="TriTrypDB:LpyrH10_07_0390"/>
<gene>
    <name evidence="2" type="ORF">ABB37_04232</name>
</gene>
<dbReference type="RefSeq" id="XP_015659225.1">
    <property type="nucleotide sequence ID" value="XM_015801824.1"/>
</dbReference>
<dbReference type="GeneID" id="26904523"/>
<evidence type="ECO:0000256" key="1">
    <source>
        <dbReference type="SAM" id="MobiDB-lite"/>
    </source>
</evidence>